<evidence type="ECO:0000259" key="1">
    <source>
        <dbReference type="Pfam" id="PF00535"/>
    </source>
</evidence>
<organism evidence="2 3">
    <name type="scientific">Massilia oculi</name>
    <dbReference type="NCBI Taxonomy" id="945844"/>
    <lineage>
        <taxon>Bacteria</taxon>
        <taxon>Pseudomonadati</taxon>
        <taxon>Pseudomonadota</taxon>
        <taxon>Betaproteobacteria</taxon>
        <taxon>Burkholderiales</taxon>
        <taxon>Oxalobacteraceae</taxon>
        <taxon>Telluria group</taxon>
        <taxon>Massilia</taxon>
    </lineage>
</organism>
<dbReference type="CDD" id="cd00761">
    <property type="entry name" value="Glyco_tranf_GTA_type"/>
    <property type="match status" value="1"/>
</dbReference>
<dbReference type="SUPFAM" id="SSF53448">
    <property type="entry name" value="Nucleotide-diphospho-sugar transferases"/>
    <property type="match status" value="1"/>
</dbReference>
<dbReference type="KEGG" id="mtim:DIR46_18980"/>
<dbReference type="InterPro" id="IPR029044">
    <property type="entry name" value="Nucleotide-diphossugar_trans"/>
</dbReference>
<dbReference type="EMBL" id="CP029343">
    <property type="protein sequence ID" value="AWL06307.1"/>
    <property type="molecule type" value="Genomic_DNA"/>
</dbReference>
<dbReference type="AlphaFoldDB" id="A0A2S2DLV4"/>
<proteinExistence type="predicted"/>
<dbReference type="PANTHER" id="PTHR43685:SF2">
    <property type="entry name" value="GLYCOSYLTRANSFERASE 2-LIKE DOMAIN-CONTAINING PROTEIN"/>
    <property type="match status" value="1"/>
</dbReference>
<dbReference type="Gene3D" id="3.90.550.10">
    <property type="entry name" value="Spore Coat Polysaccharide Biosynthesis Protein SpsA, Chain A"/>
    <property type="match status" value="1"/>
</dbReference>
<protein>
    <recommendedName>
        <fullName evidence="1">Glycosyltransferase 2-like domain-containing protein</fullName>
    </recommendedName>
</protein>
<evidence type="ECO:0000313" key="3">
    <source>
        <dbReference type="Proteomes" id="UP000245820"/>
    </source>
</evidence>
<dbReference type="Proteomes" id="UP000245820">
    <property type="component" value="Chromosome"/>
</dbReference>
<name>A0A2S2DLV4_9BURK</name>
<dbReference type="PANTHER" id="PTHR43685">
    <property type="entry name" value="GLYCOSYLTRANSFERASE"/>
    <property type="match status" value="1"/>
</dbReference>
<accession>A0A2S2DLV4</accession>
<gene>
    <name evidence="2" type="ORF">DIR46_18980</name>
</gene>
<dbReference type="InterPro" id="IPR001173">
    <property type="entry name" value="Glyco_trans_2-like"/>
</dbReference>
<reference evidence="2 3" key="1">
    <citation type="submission" date="2018-05" db="EMBL/GenBank/DDBJ databases">
        <title>Complete genome sequence of Massilia oculi sp. nov. CCUG 43427T (=DSM 26321T), the type strain of M. oculi, and comparison with genome sequences of other Massilia strains.</title>
        <authorList>
            <person name="Zhu B."/>
        </authorList>
    </citation>
    <scope>NUCLEOTIDE SEQUENCE [LARGE SCALE GENOMIC DNA]</scope>
    <source>
        <strain evidence="2 3">CCUG 43427</strain>
    </source>
</reference>
<dbReference type="OrthoDB" id="9798249at2"/>
<dbReference type="Pfam" id="PF00535">
    <property type="entry name" value="Glycos_transf_2"/>
    <property type="match status" value="1"/>
</dbReference>
<feature type="domain" description="Glycosyltransferase 2-like" evidence="1">
    <location>
        <begin position="72"/>
        <end position="190"/>
    </location>
</feature>
<evidence type="ECO:0000313" key="2">
    <source>
        <dbReference type="EMBL" id="AWL06307.1"/>
    </source>
</evidence>
<keyword evidence="3" id="KW-1185">Reference proteome</keyword>
<sequence>MRRTAPWRRPTCGPAWPSSGREHHLAVFSIGNRDVVQARTCDIFSNMSTPIFTSSSSAGTAVAAPASAAIAVVIPYFQRQEGVLQKALASIAGQQLYPAEVIVVDDSSPVPARGEVEAVQRRWPHLNIRVIEQPNGGPAAARNKGLDSVSPRCDYVAFLDSDDEWHATHLLHANAALAPGNDFYFSDFFRLGQSATVFEQSTVFRKDAHAVLPGRYPVAQYRGDMTEQILGANVIGTSTVVYRFRKFADLRFREEFVYAGEDFLFWLTLSTLTKNYVFGTTPEVTYGRGVNIYAGSGWGTEKSMDRLHYETKLELALPRLFKLNAEQQGRNRAKLRFLRQTMLKDIVHRLAHRKTINGSLLRRHLAMDPVLPLSVPSVAWQIVAGRLRPQAAPRKE</sequence>
<dbReference type="InterPro" id="IPR050834">
    <property type="entry name" value="Glycosyltransf_2"/>
</dbReference>